<dbReference type="GO" id="GO:0016740">
    <property type="term" value="F:transferase activity"/>
    <property type="evidence" value="ECO:0007669"/>
    <property type="project" value="UniProtKB-KW"/>
</dbReference>
<dbReference type="PANTHER" id="PTHR43852:SF3">
    <property type="entry name" value="NUCLEOTIDYLTRANSFERASE"/>
    <property type="match status" value="1"/>
</dbReference>
<dbReference type="InterPro" id="IPR052930">
    <property type="entry name" value="TA_antitoxin_MntA"/>
</dbReference>
<dbReference type="EMBL" id="LT838813">
    <property type="protein sequence ID" value="SMD42045.1"/>
    <property type="molecule type" value="Genomic_DNA"/>
</dbReference>
<name>A0A1W2GZB0_9BACT</name>
<keyword evidence="2" id="KW-0808">Transferase</keyword>
<sequence>MKIITDKFGLKDRDLNTIFEIFDRYSEIQLVYIFGSRAKGTQKPGSDIDLAIMNTGVSDTTIMKIKSELEDSSLPYFVDLVNFSKLKHPEFIDHIERVGKSFYEK</sequence>
<gene>
    <name evidence="2" type="ORF">SAMN00777080_0582</name>
</gene>
<dbReference type="InterPro" id="IPR041633">
    <property type="entry name" value="Polbeta"/>
</dbReference>
<dbReference type="PANTHER" id="PTHR43852">
    <property type="entry name" value="NUCLEOTIDYLTRANSFERASE"/>
    <property type="match status" value="1"/>
</dbReference>
<dbReference type="OrthoDB" id="9803106at2"/>
<evidence type="ECO:0000259" key="1">
    <source>
        <dbReference type="Pfam" id="PF18765"/>
    </source>
</evidence>
<feature type="domain" description="Polymerase beta nucleotidyltransferase" evidence="1">
    <location>
        <begin position="16"/>
        <end position="105"/>
    </location>
</feature>
<dbReference type="Pfam" id="PF18765">
    <property type="entry name" value="Polbeta"/>
    <property type="match status" value="1"/>
</dbReference>
<dbReference type="CDD" id="cd05403">
    <property type="entry name" value="NT_KNTase_like"/>
    <property type="match status" value="1"/>
</dbReference>
<proteinExistence type="predicted"/>
<dbReference type="Gene3D" id="3.30.460.10">
    <property type="entry name" value="Beta Polymerase, domain 2"/>
    <property type="match status" value="1"/>
</dbReference>
<reference evidence="3" key="1">
    <citation type="submission" date="2017-04" db="EMBL/GenBank/DDBJ databases">
        <authorList>
            <person name="Varghese N."/>
            <person name="Submissions S."/>
        </authorList>
    </citation>
    <scope>NUCLEOTIDE SEQUENCE [LARGE SCALE GENOMIC DNA]</scope>
    <source>
        <strain evidence="3">DSM 16537</strain>
    </source>
</reference>
<dbReference type="InterPro" id="IPR043519">
    <property type="entry name" value="NT_sf"/>
</dbReference>
<accession>A0A1W2GZB0</accession>
<organism evidence="2 3">
    <name type="scientific">Aquiflexum balticum DSM 16537</name>
    <dbReference type="NCBI Taxonomy" id="758820"/>
    <lineage>
        <taxon>Bacteria</taxon>
        <taxon>Pseudomonadati</taxon>
        <taxon>Bacteroidota</taxon>
        <taxon>Cytophagia</taxon>
        <taxon>Cytophagales</taxon>
        <taxon>Cyclobacteriaceae</taxon>
        <taxon>Aquiflexum</taxon>
    </lineage>
</organism>
<dbReference type="RefSeq" id="WP_084118892.1">
    <property type="nucleotide sequence ID" value="NZ_LT838813.1"/>
</dbReference>
<dbReference type="SUPFAM" id="SSF81301">
    <property type="entry name" value="Nucleotidyltransferase"/>
    <property type="match status" value="1"/>
</dbReference>
<evidence type="ECO:0000313" key="3">
    <source>
        <dbReference type="Proteomes" id="UP000192333"/>
    </source>
</evidence>
<dbReference type="AlphaFoldDB" id="A0A1W2GZB0"/>
<protein>
    <submittedName>
        <fullName evidence="2">Predicted nucleotidyltransferase</fullName>
    </submittedName>
</protein>
<keyword evidence="3" id="KW-1185">Reference proteome</keyword>
<dbReference type="STRING" id="758820.SAMN00777080_0582"/>
<evidence type="ECO:0000313" key="2">
    <source>
        <dbReference type="EMBL" id="SMD42045.1"/>
    </source>
</evidence>
<dbReference type="Proteomes" id="UP000192333">
    <property type="component" value="Chromosome I"/>
</dbReference>